<gene>
    <name evidence="2" type="ORF">HPP92_020356</name>
</gene>
<accession>A0A835UJS9</accession>
<reference evidence="2 3" key="1">
    <citation type="journal article" date="2020" name="Nat. Food">
        <title>A phased Vanilla planifolia genome enables genetic improvement of flavour and production.</title>
        <authorList>
            <person name="Hasing T."/>
            <person name="Tang H."/>
            <person name="Brym M."/>
            <person name="Khazi F."/>
            <person name="Huang T."/>
            <person name="Chambers A.H."/>
        </authorList>
    </citation>
    <scope>NUCLEOTIDE SEQUENCE [LARGE SCALE GENOMIC DNA]</scope>
    <source>
        <tissue evidence="2">Leaf</tissue>
    </source>
</reference>
<keyword evidence="3" id="KW-1185">Reference proteome</keyword>
<dbReference type="Pfam" id="PF12584">
    <property type="entry name" value="TRAPPC10"/>
    <property type="match status" value="1"/>
</dbReference>
<dbReference type="InterPro" id="IPR045126">
    <property type="entry name" value="TRAPPC10/Trs130"/>
</dbReference>
<name>A0A835UJS9_VANPL</name>
<evidence type="ECO:0000259" key="1">
    <source>
        <dbReference type="Pfam" id="PF12584"/>
    </source>
</evidence>
<dbReference type="PANTHER" id="PTHR13251:SF3">
    <property type="entry name" value="TRAFFICKING PROTEIN PARTICLE COMPLEX SUBUNIT 10"/>
    <property type="match status" value="1"/>
</dbReference>
<protein>
    <recommendedName>
        <fullName evidence="1">TRAPPC10/Trs130 C-terminal domain-containing protein</fullName>
    </recommendedName>
</protein>
<organism evidence="2 3">
    <name type="scientific">Vanilla planifolia</name>
    <name type="common">Vanilla</name>
    <dbReference type="NCBI Taxonomy" id="51239"/>
    <lineage>
        <taxon>Eukaryota</taxon>
        <taxon>Viridiplantae</taxon>
        <taxon>Streptophyta</taxon>
        <taxon>Embryophyta</taxon>
        <taxon>Tracheophyta</taxon>
        <taxon>Spermatophyta</taxon>
        <taxon>Magnoliopsida</taxon>
        <taxon>Liliopsida</taxon>
        <taxon>Asparagales</taxon>
        <taxon>Orchidaceae</taxon>
        <taxon>Vanilloideae</taxon>
        <taxon>Vanilleae</taxon>
        <taxon>Vanilla</taxon>
    </lineage>
</organism>
<feature type="domain" description="TRAPPC10/Trs130 C-terminal" evidence="1">
    <location>
        <begin position="138"/>
        <end position="191"/>
    </location>
</feature>
<dbReference type="GO" id="GO:0006891">
    <property type="term" value="P:intra-Golgi vesicle-mediated transport"/>
    <property type="evidence" value="ECO:0007669"/>
    <property type="project" value="TreeGrafter"/>
</dbReference>
<dbReference type="OrthoDB" id="2310150at2759"/>
<dbReference type="Proteomes" id="UP000636800">
    <property type="component" value="Chromosome 10"/>
</dbReference>
<evidence type="ECO:0000313" key="3">
    <source>
        <dbReference type="Proteomes" id="UP000636800"/>
    </source>
</evidence>
<sequence length="226" mass="24895">MSYEKPARPVLKVHKPRPLVDITAAVSSALLINEVQWVGLIVNPLNYSSKFSDWASDIATILWLPVRAIDNSLARGTSFVNPLRHSVVDGMRMIALKLQFGVFHNQIFERTIAVHFTEPFHVTTRVADRCNDGNLLLQDEVLYEVDANPENWMVAGRKRGHVSLAATQGSRVVITVTCLPLVSGYVRPPQLGLPGVSESNVRCNPPGPHLICILPPTLSSSYCVPP</sequence>
<dbReference type="EMBL" id="JADCNL010000010">
    <property type="protein sequence ID" value="KAG0464287.1"/>
    <property type="molecule type" value="Genomic_DNA"/>
</dbReference>
<comment type="caution">
    <text evidence="2">The sequence shown here is derived from an EMBL/GenBank/DDBJ whole genome shotgun (WGS) entry which is preliminary data.</text>
</comment>
<proteinExistence type="predicted"/>
<dbReference type="GO" id="GO:0034498">
    <property type="term" value="P:early endosome to Golgi transport"/>
    <property type="evidence" value="ECO:0007669"/>
    <property type="project" value="TreeGrafter"/>
</dbReference>
<dbReference type="GO" id="GO:0005829">
    <property type="term" value="C:cytosol"/>
    <property type="evidence" value="ECO:0007669"/>
    <property type="project" value="GOC"/>
</dbReference>
<dbReference type="InterPro" id="IPR022233">
    <property type="entry name" value="TRAPPC10/Trs130_C"/>
</dbReference>
<dbReference type="PANTHER" id="PTHR13251">
    <property type="entry name" value="EPILEPSY HOLOPROSENCEPHALY CANDIDATE 1/TMEM1"/>
    <property type="match status" value="1"/>
</dbReference>
<dbReference type="GO" id="GO:1990071">
    <property type="term" value="C:TRAPPII protein complex"/>
    <property type="evidence" value="ECO:0007669"/>
    <property type="project" value="InterPro"/>
</dbReference>
<evidence type="ECO:0000313" key="2">
    <source>
        <dbReference type="EMBL" id="KAG0464287.1"/>
    </source>
</evidence>
<dbReference type="AlphaFoldDB" id="A0A835UJS9"/>